<keyword evidence="7 9" id="KW-0503">Monooxygenase</keyword>
<dbReference type="Pfam" id="PF00067">
    <property type="entry name" value="p450"/>
    <property type="match status" value="1"/>
</dbReference>
<dbReference type="PANTHER" id="PTHR24305">
    <property type="entry name" value="CYTOCHROME P450"/>
    <property type="match status" value="1"/>
</dbReference>
<name>A0AAD9XXH1_COLKA</name>
<gene>
    <name evidence="10" type="ORF">CKAH01_10369</name>
</gene>
<evidence type="ECO:0000256" key="4">
    <source>
        <dbReference type="ARBA" id="ARBA00022723"/>
    </source>
</evidence>
<reference evidence="10" key="1">
    <citation type="submission" date="2023-02" db="EMBL/GenBank/DDBJ databases">
        <title>Colletotrichum kahawae CIFC_Que2 genome sequencing and assembly.</title>
        <authorList>
            <person name="Baroncelli R."/>
        </authorList>
    </citation>
    <scope>NUCLEOTIDE SEQUENCE</scope>
    <source>
        <strain evidence="10">CIFC_Que2</strain>
    </source>
</reference>
<keyword evidence="3 8" id="KW-0349">Heme</keyword>
<protein>
    <submittedName>
        <fullName evidence="10">Cytochrome p450 monooxygenase</fullName>
    </submittedName>
</protein>
<evidence type="ECO:0000313" key="10">
    <source>
        <dbReference type="EMBL" id="KAK2729281.1"/>
    </source>
</evidence>
<dbReference type="SUPFAM" id="SSF48264">
    <property type="entry name" value="Cytochrome P450"/>
    <property type="match status" value="1"/>
</dbReference>
<dbReference type="EMBL" id="VYYT01000810">
    <property type="protein sequence ID" value="KAK2729281.1"/>
    <property type="molecule type" value="Genomic_DNA"/>
</dbReference>
<keyword evidence="6 8" id="KW-0408">Iron</keyword>
<dbReference type="InterPro" id="IPR017972">
    <property type="entry name" value="Cyt_P450_CS"/>
</dbReference>
<dbReference type="InterPro" id="IPR002403">
    <property type="entry name" value="Cyt_P450_E_grp-IV"/>
</dbReference>
<keyword evidence="4 8" id="KW-0479">Metal-binding</keyword>
<organism evidence="10 11">
    <name type="scientific">Colletotrichum kahawae</name>
    <name type="common">Coffee berry disease fungus</name>
    <dbReference type="NCBI Taxonomy" id="34407"/>
    <lineage>
        <taxon>Eukaryota</taxon>
        <taxon>Fungi</taxon>
        <taxon>Dikarya</taxon>
        <taxon>Ascomycota</taxon>
        <taxon>Pezizomycotina</taxon>
        <taxon>Sordariomycetes</taxon>
        <taxon>Hypocreomycetidae</taxon>
        <taxon>Glomerellales</taxon>
        <taxon>Glomerellaceae</taxon>
        <taxon>Colletotrichum</taxon>
        <taxon>Colletotrichum gloeosporioides species complex</taxon>
    </lineage>
</organism>
<evidence type="ECO:0000256" key="5">
    <source>
        <dbReference type="ARBA" id="ARBA00023002"/>
    </source>
</evidence>
<dbReference type="GO" id="GO:0005506">
    <property type="term" value="F:iron ion binding"/>
    <property type="evidence" value="ECO:0007669"/>
    <property type="project" value="InterPro"/>
</dbReference>
<dbReference type="PANTHER" id="PTHR24305:SF96">
    <property type="entry name" value="CYTOCHROME P450 MONOOXYGENASE STCB-RELATED"/>
    <property type="match status" value="1"/>
</dbReference>
<proteinExistence type="inferred from homology"/>
<comment type="similarity">
    <text evidence="2 9">Belongs to the cytochrome P450 family.</text>
</comment>
<dbReference type="PROSITE" id="PS00086">
    <property type="entry name" value="CYTOCHROME_P450"/>
    <property type="match status" value="1"/>
</dbReference>
<evidence type="ECO:0000256" key="3">
    <source>
        <dbReference type="ARBA" id="ARBA00022617"/>
    </source>
</evidence>
<dbReference type="GO" id="GO:0016705">
    <property type="term" value="F:oxidoreductase activity, acting on paired donors, with incorporation or reduction of molecular oxygen"/>
    <property type="evidence" value="ECO:0007669"/>
    <property type="project" value="InterPro"/>
</dbReference>
<dbReference type="InterPro" id="IPR001128">
    <property type="entry name" value="Cyt_P450"/>
</dbReference>
<evidence type="ECO:0000256" key="6">
    <source>
        <dbReference type="ARBA" id="ARBA00023004"/>
    </source>
</evidence>
<dbReference type="InterPro" id="IPR050121">
    <property type="entry name" value="Cytochrome_P450_monoxygenase"/>
</dbReference>
<sequence>MEETLRLYGAAPTPLPRVVPTGGIQLGGYHLPAGTDVATQSWTLHRDPENFSKPESFDYSRWLPNGESTNSETAKAAFTPFGAGSRVCIGKHLAEMELRYGITMFFRKFQGARLSPATTPESMEMDNLVLIEPRGKTCKVILSHKR</sequence>
<dbReference type="Gene3D" id="1.10.630.10">
    <property type="entry name" value="Cytochrome P450"/>
    <property type="match status" value="1"/>
</dbReference>
<keyword evidence="5 9" id="KW-0560">Oxidoreductase</keyword>
<evidence type="ECO:0000256" key="9">
    <source>
        <dbReference type="RuleBase" id="RU000461"/>
    </source>
</evidence>
<evidence type="ECO:0000256" key="7">
    <source>
        <dbReference type="ARBA" id="ARBA00023033"/>
    </source>
</evidence>
<accession>A0AAD9XXH1</accession>
<dbReference type="PRINTS" id="PR00465">
    <property type="entry name" value="EP450IV"/>
</dbReference>
<evidence type="ECO:0000256" key="2">
    <source>
        <dbReference type="ARBA" id="ARBA00010617"/>
    </source>
</evidence>
<comment type="caution">
    <text evidence="10">The sequence shown here is derived from an EMBL/GenBank/DDBJ whole genome shotgun (WGS) entry which is preliminary data.</text>
</comment>
<comment type="cofactor">
    <cofactor evidence="1 8">
        <name>heme</name>
        <dbReference type="ChEBI" id="CHEBI:30413"/>
    </cofactor>
</comment>
<dbReference type="AlphaFoldDB" id="A0AAD9XXH1"/>
<dbReference type="GO" id="GO:0004497">
    <property type="term" value="F:monooxygenase activity"/>
    <property type="evidence" value="ECO:0007669"/>
    <property type="project" value="UniProtKB-KW"/>
</dbReference>
<dbReference type="GO" id="GO:0020037">
    <property type="term" value="F:heme binding"/>
    <property type="evidence" value="ECO:0007669"/>
    <property type="project" value="InterPro"/>
</dbReference>
<feature type="binding site" description="axial binding residue" evidence="8">
    <location>
        <position position="88"/>
    </location>
    <ligand>
        <name>heme</name>
        <dbReference type="ChEBI" id="CHEBI:30413"/>
    </ligand>
    <ligandPart>
        <name>Fe</name>
        <dbReference type="ChEBI" id="CHEBI:18248"/>
    </ligandPart>
</feature>
<evidence type="ECO:0000256" key="1">
    <source>
        <dbReference type="ARBA" id="ARBA00001971"/>
    </source>
</evidence>
<evidence type="ECO:0000313" key="11">
    <source>
        <dbReference type="Proteomes" id="UP001281614"/>
    </source>
</evidence>
<dbReference type="InterPro" id="IPR036396">
    <property type="entry name" value="Cyt_P450_sf"/>
</dbReference>
<evidence type="ECO:0000256" key="8">
    <source>
        <dbReference type="PIRSR" id="PIRSR602403-1"/>
    </source>
</evidence>
<keyword evidence="11" id="KW-1185">Reference proteome</keyword>
<dbReference type="Proteomes" id="UP001281614">
    <property type="component" value="Unassembled WGS sequence"/>
</dbReference>